<evidence type="ECO:0000313" key="3">
    <source>
        <dbReference type="EMBL" id="SIN88569.1"/>
    </source>
</evidence>
<keyword evidence="1" id="KW-0732">Signal</keyword>
<dbReference type="STRING" id="536979.SAMN04488055_1931"/>
<dbReference type="AlphaFoldDB" id="A0A1N6F000"/>
<dbReference type="Proteomes" id="UP000185003">
    <property type="component" value="Unassembled WGS sequence"/>
</dbReference>
<keyword evidence="3" id="KW-0378">Hydrolase</keyword>
<feature type="signal peptide" evidence="1">
    <location>
        <begin position="1"/>
        <end position="19"/>
    </location>
</feature>
<dbReference type="GO" id="GO:0006508">
    <property type="term" value="P:proteolysis"/>
    <property type="evidence" value="ECO:0007669"/>
    <property type="project" value="UniProtKB-KW"/>
</dbReference>
<dbReference type="GO" id="GO:0008233">
    <property type="term" value="F:peptidase activity"/>
    <property type="evidence" value="ECO:0007669"/>
    <property type="project" value="UniProtKB-KW"/>
</dbReference>
<protein>
    <submittedName>
        <fullName evidence="3">Predicted Zn-dependent protease</fullName>
    </submittedName>
</protein>
<evidence type="ECO:0000313" key="4">
    <source>
        <dbReference type="Proteomes" id="UP000185003"/>
    </source>
</evidence>
<evidence type="ECO:0000256" key="1">
    <source>
        <dbReference type="SAM" id="SignalP"/>
    </source>
</evidence>
<reference evidence="3 4" key="1">
    <citation type="submission" date="2016-11" db="EMBL/GenBank/DDBJ databases">
        <authorList>
            <person name="Jaros S."/>
            <person name="Januszkiewicz K."/>
            <person name="Wedrychowicz H."/>
        </authorList>
    </citation>
    <scope>NUCLEOTIDE SEQUENCE [LARGE SCALE GENOMIC DNA]</scope>
    <source>
        <strain evidence="3 4">DSM 24787</strain>
    </source>
</reference>
<evidence type="ECO:0000259" key="2">
    <source>
        <dbReference type="Pfam" id="PF10026"/>
    </source>
</evidence>
<accession>A0A1N6F000</accession>
<proteinExistence type="predicted"/>
<dbReference type="EMBL" id="FSRA01000001">
    <property type="protein sequence ID" value="SIN88569.1"/>
    <property type="molecule type" value="Genomic_DNA"/>
</dbReference>
<dbReference type="RefSeq" id="WP_074239032.1">
    <property type="nucleotide sequence ID" value="NZ_FSRA01000001.1"/>
</dbReference>
<gene>
    <name evidence="3" type="ORF">SAMN04488055_1931</name>
</gene>
<name>A0A1N6F000_9BACT</name>
<dbReference type="OrthoDB" id="6402335at2"/>
<sequence>MPKYYLTLLTIFFVNATYAQLAFSNNPDSSVFLTKDIDNFWKAFDQFKKDSATNPFGGAYLDIGSAGVKGFTPNRIRNAENLMKVVKKRYADYEKVRPVTLQMSKKEKQCRSAFYALKYWYPAAQYPPVYFVIGAYNSGGTFNEEGIFIGAEMQTDINNIPFLVAHELIHFQQKNWKEYPTLLEQSIIEGSADFLGELISGENINKEAMNYGNKNEARLCREFVARMDSTDYKDWLYGVSGKDDRPKDLGYWIGYNITQEYFNKAADKKQAVKEILDIKDCKAFLLKSGYLRAFLKE</sequence>
<dbReference type="Pfam" id="PF10026">
    <property type="entry name" value="DUF2268"/>
    <property type="match status" value="1"/>
</dbReference>
<feature type="domain" description="DUF2268" evidence="2">
    <location>
        <begin position="136"/>
        <end position="268"/>
    </location>
</feature>
<keyword evidence="3" id="KW-0645">Protease</keyword>
<organism evidence="3 4">
    <name type="scientific">Chitinophaga niabensis</name>
    <dbReference type="NCBI Taxonomy" id="536979"/>
    <lineage>
        <taxon>Bacteria</taxon>
        <taxon>Pseudomonadati</taxon>
        <taxon>Bacteroidota</taxon>
        <taxon>Chitinophagia</taxon>
        <taxon>Chitinophagales</taxon>
        <taxon>Chitinophagaceae</taxon>
        <taxon>Chitinophaga</taxon>
    </lineage>
</organism>
<feature type="chain" id="PRO_5013360218" evidence="1">
    <location>
        <begin position="20"/>
        <end position="297"/>
    </location>
</feature>
<dbReference type="InterPro" id="IPR018728">
    <property type="entry name" value="DUF2268"/>
</dbReference>
<keyword evidence="4" id="KW-1185">Reference proteome</keyword>